<dbReference type="KEGG" id="tsa:AciPR4_3335"/>
<dbReference type="AlphaFoldDB" id="E8V8Q2"/>
<dbReference type="EMBL" id="CP002467">
    <property type="protein sequence ID" value="ADV84089.1"/>
    <property type="molecule type" value="Genomic_DNA"/>
</dbReference>
<reference evidence="2 3" key="1">
    <citation type="journal article" date="2012" name="Stand. Genomic Sci.">
        <title>Complete genome sequence of Terriglobus saanensis type strain SP1PR4(T), an Acidobacteria from tundra soil.</title>
        <authorList>
            <person name="Rawat S.R."/>
            <person name="Mannisto M.K."/>
            <person name="Starovoytov V."/>
            <person name="Goodwin L."/>
            <person name="Nolan M."/>
            <person name="Hauser L."/>
            <person name="Land M."/>
            <person name="Davenport K.W."/>
            <person name="Woyke T."/>
            <person name="Haggblom M.M."/>
        </authorList>
    </citation>
    <scope>NUCLEOTIDE SEQUENCE</scope>
    <source>
        <strain evidence="3">ATCC BAA-1853 / DSM 23119 / SP1PR4</strain>
    </source>
</reference>
<sequence>MEGTKKWVMLGTLVMVVAVSARVGWIYHERREAEKPVETPVVHVTDDQMVWLKKKHQTSLKDARELNGQTVWISAGGQMTAYPSTPTHVDYAGKGALLLGAEPLHVVNMIEQVAPKEGDRIPKGDHQVVMLFTRPTDTKQLLGVPVGYVEEGIYKFYLDEIFFYDDPHTLYKHWPKEVWAAVDQHKVIKGMNELQSQIALGQVSKSAGTTYGNRTVKYYNDGHPVNVTYVHDAATEVVAK</sequence>
<name>E8V8Q2_TERSS</name>
<organism evidence="2 3">
    <name type="scientific">Terriglobus saanensis (strain ATCC BAA-1853 / DSM 23119 / SP1PR4)</name>
    <dbReference type="NCBI Taxonomy" id="401053"/>
    <lineage>
        <taxon>Bacteria</taxon>
        <taxon>Pseudomonadati</taxon>
        <taxon>Acidobacteriota</taxon>
        <taxon>Terriglobia</taxon>
        <taxon>Terriglobales</taxon>
        <taxon>Acidobacteriaceae</taxon>
        <taxon>Terriglobus</taxon>
    </lineage>
</organism>
<feature type="transmembrane region" description="Helical" evidence="1">
    <location>
        <begin position="7"/>
        <end position="27"/>
    </location>
</feature>
<keyword evidence="1" id="KW-0812">Transmembrane</keyword>
<dbReference type="Proteomes" id="UP000006844">
    <property type="component" value="Chromosome"/>
</dbReference>
<dbReference type="HOGENOM" id="CLU_1155940_0_0_0"/>
<accession>E8V8Q2</accession>
<dbReference type="RefSeq" id="WP_013569820.1">
    <property type="nucleotide sequence ID" value="NC_014963.1"/>
</dbReference>
<keyword evidence="1" id="KW-1133">Transmembrane helix</keyword>
<keyword evidence="1" id="KW-0472">Membrane</keyword>
<evidence type="ECO:0000313" key="3">
    <source>
        <dbReference type="Proteomes" id="UP000006844"/>
    </source>
</evidence>
<proteinExistence type="predicted"/>
<keyword evidence="3" id="KW-1185">Reference proteome</keyword>
<evidence type="ECO:0000256" key="1">
    <source>
        <dbReference type="SAM" id="Phobius"/>
    </source>
</evidence>
<gene>
    <name evidence="2" type="ordered locus">AciPR4_3335</name>
</gene>
<dbReference type="STRING" id="401053.AciPR4_3335"/>
<dbReference type="OrthoDB" id="117379at2"/>
<protein>
    <submittedName>
        <fullName evidence="2">Uncharacterized protein</fullName>
    </submittedName>
</protein>
<dbReference type="eggNOG" id="ENOG502ZZ7J">
    <property type="taxonomic scope" value="Bacteria"/>
</dbReference>
<evidence type="ECO:0000313" key="2">
    <source>
        <dbReference type="EMBL" id="ADV84089.1"/>
    </source>
</evidence>